<dbReference type="AlphaFoldDB" id="A0A1H7W3X5"/>
<proteinExistence type="predicted"/>
<reference evidence="2 3" key="1">
    <citation type="submission" date="2016-10" db="EMBL/GenBank/DDBJ databases">
        <authorList>
            <person name="de Groot N.N."/>
        </authorList>
    </citation>
    <scope>NUCLEOTIDE SEQUENCE [LARGE SCALE GENOMIC DNA]</scope>
    <source>
        <strain evidence="2 3">DSM 43357</strain>
    </source>
</reference>
<dbReference type="Pfam" id="PF01243">
    <property type="entry name" value="PNPOx_N"/>
    <property type="match status" value="1"/>
</dbReference>
<dbReference type="RefSeq" id="WP_082535455.1">
    <property type="nucleotide sequence ID" value="NZ_BBZG01000004.1"/>
</dbReference>
<dbReference type="Proteomes" id="UP000198953">
    <property type="component" value="Unassembled WGS sequence"/>
</dbReference>
<name>A0A1H7W3X5_9ACTN</name>
<evidence type="ECO:0000313" key="2">
    <source>
        <dbReference type="EMBL" id="SEM16292.1"/>
    </source>
</evidence>
<accession>A0A1H7W3X5</accession>
<dbReference type="SUPFAM" id="SSF50475">
    <property type="entry name" value="FMN-binding split barrel"/>
    <property type="match status" value="1"/>
</dbReference>
<organism evidence="2 3">
    <name type="scientific">Nonomuraea pusilla</name>
    <dbReference type="NCBI Taxonomy" id="46177"/>
    <lineage>
        <taxon>Bacteria</taxon>
        <taxon>Bacillati</taxon>
        <taxon>Actinomycetota</taxon>
        <taxon>Actinomycetes</taxon>
        <taxon>Streptosporangiales</taxon>
        <taxon>Streptosporangiaceae</taxon>
        <taxon>Nonomuraea</taxon>
    </lineage>
</organism>
<sequence length="140" mass="15390">MHGFSDRELSYLREHDLARLATATPGGAPHVVPVRIHLDEERGVIGVGSRVLPGAARPRRYRRQVEDNPQVALVVDDFAESGPRGLSIHGLGRVHTEGGERLKDGFEPVWVEIMPVRISSWGIDSAPHDPPRTRIVGEGL</sequence>
<evidence type="ECO:0000313" key="3">
    <source>
        <dbReference type="Proteomes" id="UP000198953"/>
    </source>
</evidence>
<evidence type="ECO:0000259" key="1">
    <source>
        <dbReference type="Pfam" id="PF01243"/>
    </source>
</evidence>
<dbReference type="OrthoDB" id="3693562at2"/>
<keyword evidence="3" id="KW-1185">Reference proteome</keyword>
<dbReference type="Gene3D" id="2.30.110.10">
    <property type="entry name" value="Electron Transport, Fmn-binding Protein, Chain A"/>
    <property type="match status" value="1"/>
</dbReference>
<protein>
    <submittedName>
        <fullName evidence="2">Pyridoxamine 5'-phosphate oxidase</fullName>
    </submittedName>
</protein>
<dbReference type="STRING" id="46177.SAMN05660976_04350"/>
<dbReference type="InterPro" id="IPR012349">
    <property type="entry name" value="Split_barrel_FMN-bd"/>
</dbReference>
<dbReference type="EMBL" id="FOBF01000010">
    <property type="protein sequence ID" value="SEM16292.1"/>
    <property type="molecule type" value="Genomic_DNA"/>
</dbReference>
<feature type="domain" description="Pyridoxamine 5'-phosphate oxidase N-terminal" evidence="1">
    <location>
        <begin position="11"/>
        <end position="114"/>
    </location>
</feature>
<dbReference type="InterPro" id="IPR011576">
    <property type="entry name" value="Pyridox_Oxase_N"/>
</dbReference>
<gene>
    <name evidence="2" type="ORF">SAMN05660976_04350</name>
</gene>